<accession>M2LZK7</accession>
<dbReference type="OrthoDB" id="5783963at2759"/>
<dbReference type="PANTHER" id="PTHR15565">
    <property type="entry name" value="AATF PROTEIN APOPTOSIS ANTAGONIZING TRANSCRIPTION FACTOR"/>
    <property type="match status" value="1"/>
</dbReference>
<feature type="compositionally biased region" description="Acidic residues" evidence="3">
    <location>
        <begin position="122"/>
        <end position="137"/>
    </location>
</feature>
<evidence type="ECO:0000259" key="4">
    <source>
        <dbReference type="Pfam" id="PF08164"/>
    </source>
</evidence>
<dbReference type="HOGENOM" id="CLU_018299_2_2_1"/>
<feature type="domain" description="AATF leucine zipper-containing" evidence="5">
    <location>
        <begin position="177"/>
        <end position="299"/>
    </location>
</feature>
<dbReference type="Pfam" id="PF08164">
    <property type="entry name" value="TRAUB"/>
    <property type="match status" value="1"/>
</dbReference>
<dbReference type="Pfam" id="PF13339">
    <property type="entry name" value="AATF-Che1"/>
    <property type="match status" value="1"/>
</dbReference>
<name>M2LZK7_BAUPA</name>
<evidence type="ECO:0000256" key="3">
    <source>
        <dbReference type="SAM" id="MobiDB-lite"/>
    </source>
</evidence>
<reference evidence="6 7" key="1">
    <citation type="journal article" date="2012" name="PLoS Pathog.">
        <title>Diverse lifestyles and strategies of plant pathogenesis encoded in the genomes of eighteen Dothideomycetes fungi.</title>
        <authorList>
            <person name="Ohm R.A."/>
            <person name="Feau N."/>
            <person name="Henrissat B."/>
            <person name="Schoch C.L."/>
            <person name="Horwitz B.A."/>
            <person name="Barry K.W."/>
            <person name="Condon B.J."/>
            <person name="Copeland A.C."/>
            <person name="Dhillon B."/>
            <person name="Glaser F."/>
            <person name="Hesse C.N."/>
            <person name="Kosti I."/>
            <person name="LaButti K."/>
            <person name="Lindquist E.A."/>
            <person name="Lucas S."/>
            <person name="Salamov A.A."/>
            <person name="Bradshaw R.E."/>
            <person name="Ciuffetti L."/>
            <person name="Hamelin R.C."/>
            <person name="Kema G.H.J."/>
            <person name="Lawrence C."/>
            <person name="Scott J.A."/>
            <person name="Spatafora J.W."/>
            <person name="Turgeon B.G."/>
            <person name="de Wit P.J.G.M."/>
            <person name="Zhong S."/>
            <person name="Goodwin S.B."/>
            <person name="Grigoriev I.V."/>
        </authorList>
    </citation>
    <scope>NUCLEOTIDE SEQUENCE [LARGE SCALE GENOMIC DNA]</scope>
    <source>
        <strain evidence="6 7">UAMH 10762</strain>
    </source>
</reference>
<feature type="compositionally biased region" description="Basic and acidic residues" evidence="3">
    <location>
        <begin position="44"/>
        <end position="56"/>
    </location>
</feature>
<evidence type="ECO:0000313" key="7">
    <source>
        <dbReference type="Proteomes" id="UP000011761"/>
    </source>
</evidence>
<evidence type="ECO:0000313" key="6">
    <source>
        <dbReference type="EMBL" id="EMD00128.1"/>
    </source>
</evidence>
<evidence type="ECO:0000256" key="1">
    <source>
        <dbReference type="ARBA" id="ARBA00008966"/>
    </source>
</evidence>
<proteinExistence type="inferred from homology"/>
<evidence type="ECO:0000256" key="2">
    <source>
        <dbReference type="ARBA" id="ARBA00013850"/>
    </source>
</evidence>
<dbReference type="InterPro" id="IPR025160">
    <property type="entry name" value="AATF"/>
</dbReference>
<comment type="similarity">
    <text evidence="1">Belongs to the AATF family.</text>
</comment>
<dbReference type="STRING" id="717646.M2LZK7"/>
<evidence type="ECO:0000259" key="5">
    <source>
        <dbReference type="Pfam" id="PF13339"/>
    </source>
</evidence>
<dbReference type="PANTHER" id="PTHR15565:SF0">
    <property type="entry name" value="PROTEIN AATF"/>
    <property type="match status" value="1"/>
</dbReference>
<dbReference type="EMBL" id="KB445551">
    <property type="protein sequence ID" value="EMD00128.1"/>
    <property type="molecule type" value="Genomic_DNA"/>
</dbReference>
<feature type="compositionally biased region" description="Acidic residues" evidence="3">
    <location>
        <begin position="95"/>
        <end position="113"/>
    </location>
</feature>
<dbReference type="RefSeq" id="XP_007672628.1">
    <property type="nucleotide sequence ID" value="XM_007674438.1"/>
</dbReference>
<organism evidence="6 7">
    <name type="scientific">Baudoinia panamericana (strain UAMH 10762)</name>
    <name type="common">Angels' share fungus</name>
    <name type="synonym">Baudoinia compniacensis (strain UAMH 10762)</name>
    <dbReference type="NCBI Taxonomy" id="717646"/>
    <lineage>
        <taxon>Eukaryota</taxon>
        <taxon>Fungi</taxon>
        <taxon>Dikarya</taxon>
        <taxon>Ascomycota</taxon>
        <taxon>Pezizomycotina</taxon>
        <taxon>Dothideomycetes</taxon>
        <taxon>Dothideomycetidae</taxon>
        <taxon>Mycosphaerellales</taxon>
        <taxon>Teratosphaeriaceae</taxon>
        <taxon>Baudoinia</taxon>
    </lineage>
</organism>
<dbReference type="AlphaFoldDB" id="M2LZK7"/>
<sequence length="478" mass="53059">MAPRTGSKQDGEQVLVDFDPEADDSFGDGSVSGSQDEDGVEVEDNAREHYVDVDKSRLRKPKNAPLGSQYRGSRISRDAVTDDEDGDDPFTKGFDDEDSADEEEIIVGDDSSEAELVNGNSELEDETSGTDLSEDAANEGRANEQALRAERVREAMQQTARDAPKIAATLSQANQADVERGRAVKKQRAAFDALLGSRMKLQKALVGVNTLAGLPRDELQRPTNDAAAAMQAAEAAAFKLWSSLDSFREELLTARTGEKRKRAVSTSRVPVSKLWSHMQTQEAECVERRNAILQKWSKKTQHQIAAPRRGLLSGNAPQTTVLDSIRQDLSDMPRLTSRARKARSCAPLQIANKITEDPAIYDDADFYGLMLKELLEQKSADSITASNIDLSFQMRREAKAKRNVDVKASKGRKLRYTVHEKLQNFMAPEDRRTWGQRQADELFGSLFGQRVTLADDEREEDMEEDVDLAEAGLMLFKS</sequence>
<feature type="region of interest" description="Disordered" evidence="3">
    <location>
        <begin position="1"/>
        <end position="144"/>
    </location>
</feature>
<gene>
    <name evidence="6" type="ORF">BAUCODRAFT_365746</name>
</gene>
<feature type="domain" description="Apoptosis-antagonizing transcription factor C-terminal" evidence="4">
    <location>
        <begin position="367"/>
        <end position="447"/>
    </location>
</feature>
<dbReference type="InterPro" id="IPR039223">
    <property type="entry name" value="AATF/Bfr2"/>
</dbReference>
<dbReference type="eggNOG" id="KOG2773">
    <property type="taxonomic scope" value="Eukaryota"/>
</dbReference>
<keyword evidence="7" id="KW-1185">Reference proteome</keyword>
<protein>
    <recommendedName>
        <fullName evidence="2">Protein BFR2</fullName>
    </recommendedName>
</protein>
<dbReference type="OMA" id="INFMAPN"/>
<dbReference type="GO" id="GO:0005730">
    <property type="term" value="C:nucleolus"/>
    <property type="evidence" value="ECO:0007669"/>
    <property type="project" value="TreeGrafter"/>
</dbReference>
<dbReference type="Proteomes" id="UP000011761">
    <property type="component" value="Unassembled WGS sequence"/>
</dbReference>
<dbReference type="GeneID" id="19112995"/>
<dbReference type="KEGG" id="bcom:BAUCODRAFT_365746"/>
<dbReference type="InterPro" id="IPR012617">
    <property type="entry name" value="AATF_C"/>
</dbReference>
<dbReference type="GO" id="GO:0000462">
    <property type="term" value="P:maturation of SSU-rRNA from tricistronic rRNA transcript (SSU-rRNA, 5.8S rRNA, LSU-rRNA)"/>
    <property type="evidence" value="ECO:0007669"/>
    <property type="project" value="TreeGrafter"/>
</dbReference>